<evidence type="ECO:0000259" key="4">
    <source>
        <dbReference type="PROSITE" id="PS00083"/>
    </source>
</evidence>
<keyword evidence="2 5" id="KW-0223">Dioxygenase</keyword>
<dbReference type="Gene3D" id="2.60.130.10">
    <property type="entry name" value="Aromatic compound dioxygenase"/>
    <property type="match status" value="1"/>
</dbReference>
<dbReference type="InterPro" id="IPR000627">
    <property type="entry name" value="Intradiol_dOase_C"/>
</dbReference>
<reference evidence="5 6" key="1">
    <citation type="submission" date="2018-09" db="EMBL/GenBank/DDBJ databases">
        <authorList>
            <person name="Zhu H."/>
        </authorList>
    </citation>
    <scope>NUCLEOTIDE SEQUENCE [LARGE SCALE GENOMIC DNA]</scope>
    <source>
        <strain evidence="5 6">K2R10-39</strain>
    </source>
</reference>
<feature type="domain" description="Intradiol ring-cleavage dioxygenases" evidence="4">
    <location>
        <begin position="39"/>
        <end position="67"/>
    </location>
</feature>
<organism evidence="5 6">
    <name type="scientific">Noviherbaspirillum cavernae</name>
    <dbReference type="NCBI Taxonomy" id="2320862"/>
    <lineage>
        <taxon>Bacteria</taxon>
        <taxon>Pseudomonadati</taxon>
        <taxon>Pseudomonadota</taxon>
        <taxon>Betaproteobacteria</taxon>
        <taxon>Burkholderiales</taxon>
        <taxon>Oxalobacteraceae</taxon>
        <taxon>Noviherbaspirillum</taxon>
    </lineage>
</organism>
<name>A0A418X2S8_9BURK</name>
<dbReference type="GO" id="GO:0008199">
    <property type="term" value="F:ferric iron binding"/>
    <property type="evidence" value="ECO:0007669"/>
    <property type="project" value="InterPro"/>
</dbReference>
<evidence type="ECO:0000256" key="3">
    <source>
        <dbReference type="ARBA" id="ARBA00023002"/>
    </source>
</evidence>
<keyword evidence="6" id="KW-1185">Reference proteome</keyword>
<dbReference type="InterPro" id="IPR012786">
    <property type="entry name" value="Protocat_dOase_a"/>
</dbReference>
<dbReference type="InterPro" id="IPR050770">
    <property type="entry name" value="Intradiol_RC_Dioxygenase"/>
</dbReference>
<dbReference type="NCBIfam" id="TIGR02423">
    <property type="entry name" value="protocat_alph"/>
    <property type="match status" value="1"/>
</dbReference>
<dbReference type="GO" id="GO:0018578">
    <property type="term" value="F:protocatechuate 3,4-dioxygenase activity"/>
    <property type="evidence" value="ECO:0007669"/>
    <property type="project" value="UniProtKB-EC"/>
</dbReference>
<dbReference type="Proteomes" id="UP000285190">
    <property type="component" value="Unassembled WGS sequence"/>
</dbReference>
<dbReference type="AlphaFoldDB" id="A0A418X2S8"/>
<keyword evidence="3 5" id="KW-0560">Oxidoreductase</keyword>
<evidence type="ECO:0000256" key="1">
    <source>
        <dbReference type="ARBA" id="ARBA00007825"/>
    </source>
</evidence>
<evidence type="ECO:0000313" key="6">
    <source>
        <dbReference type="Proteomes" id="UP000285190"/>
    </source>
</evidence>
<accession>A0A418X2S8</accession>
<dbReference type="Pfam" id="PF00775">
    <property type="entry name" value="Dioxygenase_C"/>
    <property type="match status" value="1"/>
</dbReference>
<dbReference type="InterPro" id="IPR015889">
    <property type="entry name" value="Intradiol_dOase_core"/>
</dbReference>
<evidence type="ECO:0000256" key="2">
    <source>
        <dbReference type="ARBA" id="ARBA00022964"/>
    </source>
</evidence>
<dbReference type="EC" id="1.13.11.3" evidence="5"/>
<proteinExistence type="inferred from homology"/>
<comment type="caution">
    <text evidence="5">The sequence shown here is derived from an EMBL/GenBank/DDBJ whole genome shotgun (WGS) entry which is preliminary data.</text>
</comment>
<protein>
    <submittedName>
        <fullName evidence="5">Protocatechuate 3,4-dioxygenase subunit alpha</fullName>
        <ecNumber evidence="5">1.13.11.3</ecNumber>
    </submittedName>
</protein>
<dbReference type="PANTHER" id="PTHR33711">
    <property type="entry name" value="DIOXYGENASE, PUTATIVE (AFU_ORTHOLOGUE AFUA_2G02910)-RELATED"/>
    <property type="match status" value="1"/>
</dbReference>
<dbReference type="OrthoDB" id="9805815at2"/>
<evidence type="ECO:0000313" key="5">
    <source>
        <dbReference type="EMBL" id="RJG06691.1"/>
    </source>
</evidence>
<dbReference type="RefSeq" id="WP_119739495.1">
    <property type="nucleotide sequence ID" value="NZ_QYUN01000002.1"/>
</dbReference>
<comment type="similarity">
    <text evidence="1">Belongs to the intradiol ring-cleavage dioxygenase family.</text>
</comment>
<dbReference type="SUPFAM" id="SSF49482">
    <property type="entry name" value="Aromatic compound dioxygenase"/>
    <property type="match status" value="1"/>
</dbReference>
<sequence>MSLQMTASQTVGPYLHIGLDGLNTDNLVGEGVTGERIVLQGRVFDGNGKIVPDGMIEIWQANAHGKYAHPDDTRELPVEAGFKGFGRISTDAEGGFRFTTIKPGRVPGPGGALQAPHIVVSVFARGLTKRLATRVYFADEASNADDPILKLVPAERRATLIAKRTGDGVYEWNVAIQGDSSGNDETVFFDV</sequence>
<gene>
    <name evidence="5" type="primary">pcaG</name>
    <name evidence="5" type="ORF">D3870_12320</name>
</gene>
<dbReference type="EMBL" id="QYUN01000002">
    <property type="protein sequence ID" value="RJG06691.1"/>
    <property type="molecule type" value="Genomic_DNA"/>
</dbReference>
<dbReference type="CDD" id="cd03463">
    <property type="entry name" value="3_4-PCD_alpha"/>
    <property type="match status" value="1"/>
</dbReference>
<dbReference type="PANTHER" id="PTHR33711:SF9">
    <property type="entry name" value="PROTOCATECHUATE 3,4-DIOXYGENASE ALPHA CHAIN"/>
    <property type="match status" value="1"/>
</dbReference>
<dbReference type="PROSITE" id="PS00083">
    <property type="entry name" value="INTRADIOL_DIOXYGENAS"/>
    <property type="match status" value="1"/>
</dbReference>